<dbReference type="OrthoDB" id="194704at2"/>
<evidence type="ECO:0000313" key="2">
    <source>
        <dbReference type="Proteomes" id="UP000297713"/>
    </source>
</evidence>
<dbReference type="RefSeq" id="WP_134440827.1">
    <property type="nucleotide sequence ID" value="NZ_CP065957.1"/>
</dbReference>
<proteinExistence type="predicted"/>
<keyword evidence="2" id="KW-1185">Reference proteome</keyword>
<name>A0A4Y8P7J6_9BACT</name>
<evidence type="ECO:0000313" key="1">
    <source>
        <dbReference type="EMBL" id="TFE66227.1"/>
    </source>
</evidence>
<accession>A0A4Y8P7J6</accession>
<gene>
    <name evidence="1" type="ORF">A7Q10_02250</name>
</gene>
<reference evidence="1 2" key="1">
    <citation type="submission" date="2016-05" db="EMBL/GenBank/DDBJ databases">
        <title>Diversity and Homogeneity among Thermoacidophilic Verrucomicrobia Methanotrophs Linked with Geographical Origin.</title>
        <authorList>
            <person name="Erikstad H.-A."/>
            <person name="Smestad N.B."/>
            <person name="Ceballos R.M."/>
            <person name="Birkeland N.-K."/>
        </authorList>
    </citation>
    <scope>NUCLEOTIDE SEQUENCE [LARGE SCALE GENOMIC DNA]</scope>
    <source>
        <strain evidence="1 2">Phi</strain>
    </source>
</reference>
<dbReference type="AlphaFoldDB" id="A0A4Y8P7J6"/>
<comment type="caution">
    <text evidence="1">The sequence shown here is derived from an EMBL/GenBank/DDBJ whole genome shotgun (WGS) entry which is preliminary data.</text>
</comment>
<dbReference type="EMBL" id="LXQC01000187">
    <property type="protein sequence ID" value="TFE66227.1"/>
    <property type="molecule type" value="Genomic_DNA"/>
</dbReference>
<sequence>MMGNIDISVLRILNNFFLLFCLSSCSIHPSLSGRFPVNLDCQKIDYLISASQLKVKPSKEGFVLISPLIYGKKILLPTGTIFHAQRVFPQALPPRYAVDALRLNAKSPFVPATGVVFYSEGEYWLTLSNLYLPKKS</sequence>
<dbReference type="Proteomes" id="UP000297713">
    <property type="component" value="Unassembled WGS sequence"/>
</dbReference>
<protein>
    <submittedName>
        <fullName evidence="1">Uncharacterized protein</fullName>
    </submittedName>
</protein>
<organism evidence="1 2">
    <name type="scientific">Methylacidiphilum caldifontis</name>
    <dbReference type="NCBI Taxonomy" id="2795386"/>
    <lineage>
        <taxon>Bacteria</taxon>
        <taxon>Pseudomonadati</taxon>
        <taxon>Verrucomicrobiota</taxon>
        <taxon>Methylacidiphilae</taxon>
        <taxon>Methylacidiphilales</taxon>
        <taxon>Methylacidiphilaceae</taxon>
        <taxon>Methylacidiphilum (ex Ratnadevi et al. 2023)</taxon>
    </lineage>
</organism>